<sequence length="58" mass="6716">MNRQLGRENGFELVHHGADDANPASVMSENFPITFSYLKPEGENKLRGQRNQLRRIFQ</sequence>
<dbReference type="EMBL" id="JAGETQ010000037">
    <property type="protein sequence ID" value="MBO1916154.1"/>
    <property type="molecule type" value="Genomic_DNA"/>
</dbReference>
<reference evidence="2" key="1">
    <citation type="submission" date="2021-03" db="EMBL/GenBank/DDBJ databases">
        <title>Molecular epidemiology and mechanisms of colistin and carbapenem resistance in Enterobacteriaceae from clinical isolates, the environment and porcine samples in Pretoria, South Africa.</title>
        <authorList>
            <person name="Bogoshi D."/>
            <person name="Mbelle N.M."/>
            <person name="Naidoo V."/>
            <person name="Osei Sekyere J."/>
        </authorList>
    </citation>
    <scope>NUCLEOTIDE SEQUENCE</scope>
    <source>
        <strain evidence="2">C052</strain>
    </source>
</reference>
<evidence type="ECO:0000256" key="1">
    <source>
        <dbReference type="SAM" id="MobiDB-lite"/>
    </source>
</evidence>
<proteinExistence type="predicted"/>
<feature type="region of interest" description="Disordered" evidence="1">
    <location>
        <begin position="1"/>
        <end position="25"/>
    </location>
</feature>
<comment type="caution">
    <text evidence="2">The sequence shown here is derived from an EMBL/GenBank/DDBJ whole genome shotgun (WGS) entry which is preliminary data.</text>
</comment>
<organism evidence="2 3">
    <name type="scientific">Providencia rettgeri</name>
    <dbReference type="NCBI Taxonomy" id="587"/>
    <lineage>
        <taxon>Bacteria</taxon>
        <taxon>Pseudomonadati</taxon>
        <taxon>Pseudomonadota</taxon>
        <taxon>Gammaproteobacteria</taxon>
        <taxon>Enterobacterales</taxon>
        <taxon>Morganellaceae</taxon>
        <taxon>Providencia</taxon>
    </lineage>
</organism>
<name>A0A939NAP1_PRORE</name>
<accession>A0A939NAP1</accession>
<dbReference type="InterPro" id="IPR035099">
    <property type="entry name" value="Anthrax_toxin_C-terminal"/>
</dbReference>
<evidence type="ECO:0000313" key="3">
    <source>
        <dbReference type="Proteomes" id="UP000664477"/>
    </source>
</evidence>
<dbReference type="Proteomes" id="UP000664477">
    <property type="component" value="Unassembled WGS sequence"/>
</dbReference>
<gene>
    <name evidence="2" type="ORF">J4727_08955</name>
</gene>
<evidence type="ECO:0000313" key="2">
    <source>
        <dbReference type="EMBL" id="MBO1916154.1"/>
    </source>
</evidence>
<feature type="compositionally biased region" description="Basic and acidic residues" evidence="1">
    <location>
        <begin position="1"/>
        <end position="19"/>
    </location>
</feature>
<dbReference type="SUPFAM" id="SSF81298">
    <property type="entry name" value="Adenylylcyclase toxin (the edema factor)"/>
    <property type="match status" value="1"/>
</dbReference>
<protein>
    <submittedName>
        <fullName evidence="2">Uncharacterized protein</fullName>
    </submittedName>
</protein>
<dbReference type="AlphaFoldDB" id="A0A939NAP1"/>